<name>A0AAW1YCI6_RUBAR</name>
<feature type="transmembrane region" description="Helical" evidence="2">
    <location>
        <begin position="12"/>
        <end position="37"/>
    </location>
</feature>
<accession>A0AAW1YCI6</accession>
<feature type="compositionally biased region" description="Low complexity" evidence="1">
    <location>
        <begin position="78"/>
        <end position="92"/>
    </location>
</feature>
<keyword evidence="2" id="KW-0812">Transmembrane</keyword>
<proteinExistence type="predicted"/>
<evidence type="ECO:0000256" key="2">
    <source>
        <dbReference type="SAM" id="Phobius"/>
    </source>
</evidence>
<feature type="region of interest" description="Disordered" evidence="1">
    <location>
        <begin position="46"/>
        <end position="152"/>
    </location>
</feature>
<feature type="compositionally biased region" description="Basic and acidic residues" evidence="1">
    <location>
        <begin position="99"/>
        <end position="114"/>
    </location>
</feature>
<evidence type="ECO:0000313" key="3">
    <source>
        <dbReference type="EMBL" id="KAK9946255.1"/>
    </source>
</evidence>
<dbReference type="PANTHER" id="PTHR36801">
    <property type="entry name" value="OS06G0150200 PROTEIN"/>
    <property type="match status" value="1"/>
</dbReference>
<evidence type="ECO:0000313" key="4">
    <source>
        <dbReference type="Proteomes" id="UP001457282"/>
    </source>
</evidence>
<keyword evidence="4" id="KW-1185">Reference proteome</keyword>
<feature type="region of interest" description="Disordered" evidence="1">
    <location>
        <begin position="278"/>
        <end position="298"/>
    </location>
</feature>
<dbReference type="Proteomes" id="UP001457282">
    <property type="component" value="Unassembled WGS sequence"/>
</dbReference>
<dbReference type="PANTHER" id="PTHR36801:SF3">
    <property type="entry name" value="OS06G0150300 PROTEIN"/>
    <property type="match status" value="1"/>
</dbReference>
<protein>
    <submittedName>
        <fullName evidence="3">Uncharacterized protein</fullName>
    </submittedName>
</protein>
<dbReference type="EMBL" id="JBEDUW010000002">
    <property type="protein sequence ID" value="KAK9946255.1"/>
    <property type="molecule type" value="Genomic_DNA"/>
</dbReference>
<comment type="caution">
    <text evidence="3">The sequence shown here is derived from an EMBL/GenBank/DDBJ whole genome shotgun (WGS) entry which is preliminary data.</text>
</comment>
<reference evidence="3 4" key="1">
    <citation type="journal article" date="2023" name="G3 (Bethesda)">
        <title>A chromosome-length genome assembly and annotation of blackberry (Rubus argutus, cv. 'Hillquist').</title>
        <authorList>
            <person name="Bruna T."/>
            <person name="Aryal R."/>
            <person name="Dudchenko O."/>
            <person name="Sargent D.J."/>
            <person name="Mead D."/>
            <person name="Buti M."/>
            <person name="Cavallini A."/>
            <person name="Hytonen T."/>
            <person name="Andres J."/>
            <person name="Pham M."/>
            <person name="Weisz D."/>
            <person name="Mascagni F."/>
            <person name="Usai G."/>
            <person name="Natali L."/>
            <person name="Bassil N."/>
            <person name="Fernandez G.E."/>
            <person name="Lomsadze A."/>
            <person name="Armour M."/>
            <person name="Olukolu B."/>
            <person name="Poorten T."/>
            <person name="Britton C."/>
            <person name="Davik J."/>
            <person name="Ashrafi H."/>
            <person name="Aiden E.L."/>
            <person name="Borodovsky M."/>
            <person name="Worthington M."/>
        </authorList>
    </citation>
    <scope>NUCLEOTIDE SEQUENCE [LARGE SCALE GENOMIC DNA]</scope>
    <source>
        <strain evidence="3">PI 553951</strain>
    </source>
</reference>
<sequence>MGRSIPTDETDLLIHPVLSLSLIAAGMAATIAMITALCSFRRKQPRNVEEDIPQSPASKTKELESSLADVVHVKTTEAEPTTTTAMSETTATVPQESETVDKEKEDGADLKSKELPLPPGKKALGLGADKTTNSCNPSNVDTTPSQMKKSASERRLLSNLSIKLPRSLSMAKKGERVKEEYNKRKNGKLSMAKQEDTIWMKTIILGEKCRVPDDDELVIYDAKGRRIPAYHPKSRQNSFIDLTAIPNRIKSRQCSFIDPGAIPDQKTINVEIIDQNQNDGHQQEMDADQQELMSLSQI</sequence>
<gene>
    <name evidence="3" type="ORF">M0R45_011728</name>
</gene>
<evidence type="ECO:0000256" key="1">
    <source>
        <dbReference type="SAM" id="MobiDB-lite"/>
    </source>
</evidence>
<feature type="compositionally biased region" description="Polar residues" evidence="1">
    <location>
        <begin position="130"/>
        <end position="149"/>
    </location>
</feature>
<dbReference type="AlphaFoldDB" id="A0AAW1YCI6"/>
<keyword evidence="2" id="KW-1133">Transmembrane helix</keyword>
<keyword evidence="2" id="KW-0472">Membrane</keyword>
<organism evidence="3 4">
    <name type="scientific">Rubus argutus</name>
    <name type="common">Southern blackberry</name>
    <dbReference type="NCBI Taxonomy" id="59490"/>
    <lineage>
        <taxon>Eukaryota</taxon>
        <taxon>Viridiplantae</taxon>
        <taxon>Streptophyta</taxon>
        <taxon>Embryophyta</taxon>
        <taxon>Tracheophyta</taxon>
        <taxon>Spermatophyta</taxon>
        <taxon>Magnoliopsida</taxon>
        <taxon>eudicotyledons</taxon>
        <taxon>Gunneridae</taxon>
        <taxon>Pentapetalae</taxon>
        <taxon>rosids</taxon>
        <taxon>fabids</taxon>
        <taxon>Rosales</taxon>
        <taxon>Rosaceae</taxon>
        <taxon>Rosoideae</taxon>
        <taxon>Rosoideae incertae sedis</taxon>
        <taxon>Rubus</taxon>
    </lineage>
</organism>